<protein>
    <submittedName>
        <fullName evidence="2">Uncharacterized protein</fullName>
    </submittedName>
</protein>
<evidence type="ECO:0000256" key="1">
    <source>
        <dbReference type="SAM" id="Phobius"/>
    </source>
</evidence>
<accession>A0ABR8SEY2</accession>
<proteinExistence type="predicted"/>
<dbReference type="EMBL" id="JACSQK010000009">
    <property type="protein sequence ID" value="MBD7962027.1"/>
    <property type="molecule type" value="Genomic_DNA"/>
</dbReference>
<comment type="caution">
    <text evidence="2">The sequence shown here is derived from an EMBL/GenBank/DDBJ whole genome shotgun (WGS) entry which is preliminary data.</text>
</comment>
<sequence length="84" mass="10013">MALKAVYVVEVFSICWTEKLFLPVFSLAILYFIKKRHVEYQQTTEYLILLVCNFCFRSNSLIREGEYIGWILIFAREVNELPNK</sequence>
<evidence type="ECO:0000313" key="2">
    <source>
        <dbReference type="EMBL" id="MBD7962027.1"/>
    </source>
</evidence>
<evidence type="ECO:0000313" key="3">
    <source>
        <dbReference type="Proteomes" id="UP000634919"/>
    </source>
</evidence>
<dbReference type="Proteomes" id="UP000634919">
    <property type="component" value="Unassembled WGS sequence"/>
</dbReference>
<keyword evidence="3" id="KW-1185">Reference proteome</keyword>
<keyword evidence="1" id="KW-0812">Transmembrane</keyword>
<gene>
    <name evidence="2" type="ORF">H9646_16270</name>
</gene>
<keyword evidence="1" id="KW-1133">Transmembrane helix</keyword>
<organism evidence="2 3">
    <name type="scientific">Comamonas avium</name>
    <dbReference type="NCBI Taxonomy" id="2762231"/>
    <lineage>
        <taxon>Bacteria</taxon>
        <taxon>Pseudomonadati</taxon>
        <taxon>Pseudomonadota</taxon>
        <taxon>Betaproteobacteria</taxon>
        <taxon>Burkholderiales</taxon>
        <taxon>Comamonadaceae</taxon>
        <taxon>Comamonas</taxon>
    </lineage>
</organism>
<feature type="transmembrane region" description="Helical" evidence="1">
    <location>
        <begin position="6"/>
        <end position="33"/>
    </location>
</feature>
<dbReference type="RefSeq" id="WP_191724447.1">
    <property type="nucleotide sequence ID" value="NZ_JACSQK010000009.1"/>
</dbReference>
<reference evidence="2 3" key="1">
    <citation type="submission" date="2020-08" db="EMBL/GenBank/DDBJ databases">
        <title>A Genomic Blueprint of the Chicken Gut Microbiome.</title>
        <authorList>
            <person name="Gilroy R."/>
            <person name="Ravi A."/>
            <person name="Getino M."/>
            <person name="Pursley I."/>
            <person name="Horton D.L."/>
            <person name="Alikhan N.-F."/>
            <person name="Baker D."/>
            <person name="Gharbi K."/>
            <person name="Hall N."/>
            <person name="Watson M."/>
            <person name="Adriaenssens E.M."/>
            <person name="Foster-Nyarko E."/>
            <person name="Jarju S."/>
            <person name="Secka A."/>
            <person name="Antonio M."/>
            <person name="Oren A."/>
            <person name="Chaudhuri R."/>
            <person name="La Ragione R.M."/>
            <person name="Hildebrand F."/>
            <person name="Pallen M.J."/>
        </authorList>
    </citation>
    <scope>NUCLEOTIDE SEQUENCE [LARGE SCALE GENOMIC DNA]</scope>
    <source>
        <strain evidence="2 3">Sa2CVA6</strain>
    </source>
</reference>
<keyword evidence="1" id="KW-0472">Membrane</keyword>
<name>A0ABR8SEY2_9BURK</name>